<evidence type="ECO:0000256" key="1">
    <source>
        <dbReference type="SAM" id="MobiDB-lite"/>
    </source>
</evidence>
<dbReference type="Pfam" id="PF13411">
    <property type="entry name" value="MerR_1"/>
    <property type="match status" value="1"/>
</dbReference>
<feature type="region of interest" description="Disordered" evidence="1">
    <location>
        <begin position="92"/>
        <end position="321"/>
    </location>
</feature>
<accession>A0A0D0Q5U4</accession>
<dbReference type="STRING" id="1123501.Wenmar_03592"/>
<feature type="compositionally biased region" description="Low complexity" evidence="1">
    <location>
        <begin position="158"/>
        <end position="188"/>
    </location>
</feature>
<feature type="compositionally biased region" description="Acidic residues" evidence="1">
    <location>
        <begin position="194"/>
        <end position="203"/>
    </location>
</feature>
<dbReference type="InterPro" id="IPR009061">
    <property type="entry name" value="DNA-bd_dom_put_sf"/>
</dbReference>
<dbReference type="eggNOG" id="COG0789">
    <property type="taxonomic scope" value="Bacteria"/>
</dbReference>
<dbReference type="CDD" id="cd04765">
    <property type="entry name" value="HTH_MlrA-like_sg2"/>
    <property type="match status" value="1"/>
</dbReference>
<dbReference type="Proteomes" id="UP000035100">
    <property type="component" value="Unassembled WGS sequence"/>
</dbReference>
<comment type="caution">
    <text evidence="3">The sequence shown here is derived from an EMBL/GenBank/DDBJ whole genome shotgun (WGS) entry which is preliminary data.</text>
</comment>
<gene>
    <name evidence="3" type="ORF">Wenmar_03592</name>
</gene>
<dbReference type="AlphaFoldDB" id="A0A0D0Q5U4"/>
<dbReference type="RefSeq" id="WP_018302080.1">
    <property type="nucleotide sequence ID" value="NZ_KB902281.1"/>
</dbReference>
<dbReference type="SMART" id="SM00422">
    <property type="entry name" value="HTH_MERR"/>
    <property type="match status" value="1"/>
</dbReference>
<evidence type="ECO:0000313" key="3">
    <source>
        <dbReference type="EMBL" id="KIQ67862.1"/>
    </source>
</evidence>
<evidence type="ECO:0000313" key="4">
    <source>
        <dbReference type="Proteomes" id="UP000035100"/>
    </source>
</evidence>
<dbReference type="PATRIC" id="fig|1123501.6.peg.3719"/>
<dbReference type="SUPFAM" id="SSF46955">
    <property type="entry name" value="Putative DNA-binding domain"/>
    <property type="match status" value="1"/>
</dbReference>
<dbReference type="Gene3D" id="1.10.1660.10">
    <property type="match status" value="1"/>
</dbReference>
<reference evidence="3 4" key="1">
    <citation type="submission" date="2013-01" db="EMBL/GenBank/DDBJ databases">
        <authorList>
            <person name="Fiebig A."/>
            <person name="Goeker M."/>
            <person name="Klenk H.-P.P."/>
        </authorList>
    </citation>
    <scope>NUCLEOTIDE SEQUENCE [LARGE SCALE GENOMIC DNA]</scope>
    <source>
        <strain evidence="3 4">DSM 24838</strain>
    </source>
</reference>
<feature type="domain" description="HTH merR-type" evidence="2">
    <location>
        <begin position="10"/>
        <end position="78"/>
    </location>
</feature>
<name>A0A0D0Q5U4_9RHOB</name>
<dbReference type="PROSITE" id="PS50937">
    <property type="entry name" value="HTH_MERR_2"/>
    <property type="match status" value="1"/>
</dbReference>
<keyword evidence="4" id="KW-1185">Reference proteome</keyword>
<proteinExistence type="predicted"/>
<dbReference type="InterPro" id="IPR000551">
    <property type="entry name" value="MerR-type_HTH_dom"/>
</dbReference>
<organism evidence="3 4">
    <name type="scientific">Wenxinia marina DSM 24838</name>
    <dbReference type="NCBI Taxonomy" id="1123501"/>
    <lineage>
        <taxon>Bacteria</taxon>
        <taxon>Pseudomonadati</taxon>
        <taxon>Pseudomonadota</taxon>
        <taxon>Alphaproteobacteria</taxon>
        <taxon>Rhodobacterales</taxon>
        <taxon>Roseobacteraceae</taxon>
        <taxon>Wenxinia</taxon>
    </lineage>
</organism>
<sequence length="358" mass="37363">MAKSPDAFRTISEVADWLDTPAHVLRFWESKFAQVRPVKRAGGRRYYRPDDMLLLGGIKKLLHDDGMTIKGVQKLLREQGVRHVTALAPPLDAAAAPRQMPPPARRPVREDVEEAEIVAAEDEVPPAPFIEAEPPEATVLSFPGRTPAEADESDAEMAEAPAGEDAAPADPAHAASAEGEDGSAAPAPEKTEDAAEPTAEDMPEAGPVDAEPGPDLAEVGGWASPPERFSEDASVEEESEATEAEAAFGSGPDSDDVEIGAVEDGPHPRAATPDPEPAPVPSPGDFADRAGEAAADHEAPPAPPDPASAMAVHSAPPAGLLGPILAADRGALRRRRDRLAGPVIRLSAVIERMGHGPS</sequence>
<dbReference type="GO" id="GO:0006355">
    <property type="term" value="P:regulation of DNA-templated transcription"/>
    <property type="evidence" value="ECO:0007669"/>
    <property type="project" value="InterPro"/>
</dbReference>
<protein>
    <submittedName>
        <fullName evidence="3">Putative transcriptional regulator</fullName>
    </submittedName>
</protein>
<feature type="compositionally biased region" description="Basic and acidic residues" evidence="1">
    <location>
        <begin position="286"/>
        <end position="299"/>
    </location>
</feature>
<dbReference type="EMBL" id="AONG01000019">
    <property type="protein sequence ID" value="KIQ67862.1"/>
    <property type="molecule type" value="Genomic_DNA"/>
</dbReference>
<feature type="compositionally biased region" description="Acidic residues" evidence="1">
    <location>
        <begin position="111"/>
        <end position="124"/>
    </location>
</feature>
<dbReference type="GO" id="GO:0003677">
    <property type="term" value="F:DNA binding"/>
    <property type="evidence" value="ECO:0007669"/>
    <property type="project" value="InterPro"/>
</dbReference>
<feature type="compositionally biased region" description="Acidic residues" evidence="1">
    <location>
        <begin position="233"/>
        <end position="243"/>
    </location>
</feature>
<evidence type="ECO:0000259" key="2">
    <source>
        <dbReference type="PROSITE" id="PS50937"/>
    </source>
</evidence>